<comment type="caution">
    <text evidence="1">The sequence shown here is derived from an EMBL/GenBank/DDBJ whole genome shotgun (WGS) entry which is preliminary data.</text>
</comment>
<sequence length="124" mass="14309">MHSECIRSHPHWRKQTPQFDTVFVERDATLGNYYPCALVRWFTHVADAPDEVTGMWVMRPDMNADGSPAVVVIHLDSVLRAAHLLPVFGNSLMPIDLSHYHSLDTFETYYINKYIDYHAFEIAS</sequence>
<dbReference type="Proteomes" id="UP001201163">
    <property type="component" value="Unassembled WGS sequence"/>
</dbReference>
<gene>
    <name evidence="1" type="ORF">EDB92DRAFT_1935157</name>
</gene>
<proteinExistence type="predicted"/>
<keyword evidence="2" id="KW-1185">Reference proteome</keyword>
<dbReference type="EMBL" id="JAKELL010000028">
    <property type="protein sequence ID" value="KAH8991035.1"/>
    <property type="molecule type" value="Genomic_DNA"/>
</dbReference>
<protein>
    <submittedName>
        <fullName evidence="1">Uncharacterized protein</fullName>
    </submittedName>
</protein>
<organism evidence="1 2">
    <name type="scientific">Lactarius akahatsu</name>
    <dbReference type="NCBI Taxonomy" id="416441"/>
    <lineage>
        <taxon>Eukaryota</taxon>
        <taxon>Fungi</taxon>
        <taxon>Dikarya</taxon>
        <taxon>Basidiomycota</taxon>
        <taxon>Agaricomycotina</taxon>
        <taxon>Agaricomycetes</taxon>
        <taxon>Russulales</taxon>
        <taxon>Russulaceae</taxon>
        <taxon>Lactarius</taxon>
    </lineage>
</organism>
<accession>A0AAD4LHI4</accession>
<evidence type="ECO:0000313" key="1">
    <source>
        <dbReference type="EMBL" id="KAH8991035.1"/>
    </source>
</evidence>
<dbReference type="AlphaFoldDB" id="A0AAD4LHI4"/>
<reference evidence="1" key="1">
    <citation type="submission" date="2022-01" db="EMBL/GenBank/DDBJ databases">
        <title>Comparative genomics reveals a dynamic genome evolution in the ectomycorrhizal milk-cap (Lactarius) mushrooms.</title>
        <authorList>
            <consortium name="DOE Joint Genome Institute"/>
            <person name="Lebreton A."/>
            <person name="Tang N."/>
            <person name="Kuo A."/>
            <person name="LaButti K."/>
            <person name="Drula E."/>
            <person name="Barry K."/>
            <person name="Clum A."/>
            <person name="Lipzen A."/>
            <person name="Mousain D."/>
            <person name="Ng V."/>
            <person name="Wang R."/>
            <person name="Wang X."/>
            <person name="Dai Y."/>
            <person name="Henrissat B."/>
            <person name="Grigoriev I.V."/>
            <person name="Guerin-Laguette A."/>
            <person name="Yu F."/>
            <person name="Martin F.M."/>
        </authorList>
    </citation>
    <scope>NUCLEOTIDE SEQUENCE</scope>
    <source>
        <strain evidence="1">QP</strain>
    </source>
</reference>
<name>A0AAD4LHI4_9AGAM</name>
<evidence type="ECO:0000313" key="2">
    <source>
        <dbReference type="Proteomes" id="UP001201163"/>
    </source>
</evidence>